<sequence length="88" mass="10378">MNTGDLVEEALVEKLLENFDLDEEEEEEAVVSFFDSFHFSSMNNLCFCRDILIEIQMNGPNVFDCEFCDDLTRIIDWDSETERKRGER</sequence>
<organism evidence="1">
    <name type="scientific">Noccaea caerulescens</name>
    <name type="common">Alpine penny-cress</name>
    <name type="synonym">Thlaspi caerulescens</name>
    <dbReference type="NCBI Taxonomy" id="107243"/>
    <lineage>
        <taxon>Eukaryota</taxon>
        <taxon>Viridiplantae</taxon>
        <taxon>Streptophyta</taxon>
        <taxon>Embryophyta</taxon>
        <taxon>Tracheophyta</taxon>
        <taxon>Spermatophyta</taxon>
        <taxon>Magnoliopsida</taxon>
        <taxon>eudicotyledons</taxon>
        <taxon>Gunneridae</taxon>
        <taxon>Pentapetalae</taxon>
        <taxon>rosids</taxon>
        <taxon>malvids</taxon>
        <taxon>Brassicales</taxon>
        <taxon>Brassicaceae</taxon>
        <taxon>Coluteocarpeae</taxon>
        <taxon>Noccaea</taxon>
    </lineage>
</organism>
<evidence type="ECO:0000313" key="1">
    <source>
        <dbReference type="EMBL" id="JAU20638.1"/>
    </source>
</evidence>
<name>A0A1J3DNX6_NOCCA</name>
<gene>
    <name evidence="1" type="ORF">GA_TR10389_c0_g1_i1_g.34049</name>
</gene>
<accession>A0A1J3DNX6</accession>
<proteinExistence type="predicted"/>
<dbReference type="EMBL" id="GEVI01011682">
    <property type="protein sequence ID" value="JAU20638.1"/>
    <property type="molecule type" value="Transcribed_RNA"/>
</dbReference>
<protein>
    <submittedName>
        <fullName evidence="1">Uncharacterized protein</fullName>
    </submittedName>
</protein>
<reference evidence="1" key="1">
    <citation type="submission" date="2016-07" db="EMBL/GenBank/DDBJ databases">
        <title>De novo transcriptome assembly of four accessions of the metal hyperaccumulator plant Noccaea caerulescens.</title>
        <authorList>
            <person name="Blande D."/>
            <person name="Halimaa P."/>
            <person name="Tervahauta A.I."/>
            <person name="Aarts M.G."/>
            <person name="Karenlampi S.O."/>
        </authorList>
    </citation>
    <scope>NUCLEOTIDE SEQUENCE</scope>
</reference>
<dbReference type="AlphaFoldDB" id="A0A1J3DNX6"/>